<evidence type="ECO:0000313" key="3">
    <source>
        <dbReference type="Proteomes" id="UP000824120"/>
    </source>
</evidence>
<dbReference type="OrthoDB" id="1306244at2759"/>
<organism evidence="2 3">
    <name type="scientific">Solanum commersonii</name>
    <name type="common">Commerson's wild potato</name>
    <name type="synonym">Commerson's nightshade</name>
    <dbReference type="NCBI Taxonomy" id="4109"/>
    <lineage>
        <taxon>Eukaryota</taxon>
        <taxon>Viridiplantae</taxon>
        <taxon>Streptophyta</taxon>
        <taxon>Embryophyta</taxon>
        <taxon>Tracheophyta</taxon>
        <taxon>Spermatophyta</taxon>
        <taxon>Magnoliopsida</taxon>
        <taxon>eudicotyledons</taxon>
        <taxon>Gunneridae</taxon>
        <taxon>Pentapetalae</taxon>
        <taxon>asterids</taxon>
        <taxon>lamiids</taxon>
        <taxon>Solanales</taxon>
        <taxon>Solanaceae</taxon>
        <taxon>Solanoideae</taxon>
        <taxon>Solaneae</taxon>
        <taxon>Solanum</taxon>
    </lineage>
</organism>
<dbReference type="AlphaFoldDB" id="A0A9J5ZBR1"/>
<feature type="compositionally biased region" description="Polar residues" evidence="1">
    <location>
        <begin position="91"/>
        <end position="103"/>
    </location>
</feature>
<proteinExistence type="predicted"/>
<feature type="region of interest" description="Disordered" evidence="1">
    <location>
        <begin position="75"/>
        <end position="103"/>
    </location>
</feature>
<comment type="caution">
    <text evidence="2">The sequence shown here is derived from an EMBL/GenBank/DDBJ whole genome shotgun (WGS) entry which is preliminary data.</text>
</comment>
<sequence>MDQGLLIEQEMAMRAEQRQPSLPFLVLITELCQHFGVPRDPTIDTEVTLFSSTDIWCIEVEYTQDEAVRRRAAPMDTSPEVDVDSIPAQASLPTPASKPLSTSAPFSSSEALSTFSWSQLAKITQAMILKMGHLAHSTNDIDNLKSTDFTSLLEAVDDLYVPETSKIPLATIGDVPRDDAAVDESEAEIDGELIEIREESIYRETC</sequence>
<accession>A0A9J5ZBR1</accession>
<evidence type="ECO:0000313" key="2">
    <source>
        <dbReference type="EMBL" id="KAG5610297.1"/>
    </source>
</evidence>
<dbReference type="EMBL" id="JACXVP010000004">
    <property type="protein sequence ID" value="KAG5610297.1"/>
    <property type="molecule type" value="Genomic_DNA"/>
</dbReference>
<gene>
    <name evidence="2" type="ORF">H5410_021578</name>
</gene>
<keyword evidence="3" id="KW-1185">Reference proteome</keyword>
<evidence type="ECO:0000256" key="1">
    <source>
        <dbReference type="SAM" id="MobiDB-lite"/>
    </source>
</evidence>
<protein>
    <recommendedName>
        <fullName evidence="4">Polyprotein protein</fullName>
    </recommendedName>
</protein>
<reference evidence="2 3" key="1">
    <citation type="submission" date="2020-09" db="EMBL/GenBank/DDBJ databases">
        <title>De no assembly of potato wild relative species, Solanum commersonii.</title>
        <authorList>
            <person name="Cho K."/>
        </authorList>
    </citation>
    <scope>NUCLEOTIDE SEQUENCE [LARGE SCALE GENOMIC DNA]</scope>
    <source>
        <strain evidence="2">LZ3.2</strain>
        <tissue evidence="2">Leaf</tissue>
    </source>
</reference>
<evidence type="ECO:0008006" key="4">
    <source>
        <dbReference type="Google" id="ProtNLM"/>
    </source>
</evidence>
<dbReference type="Proteomes" id="UP000824120">
    <property type="component" value="Chromosome 4"/>
</dbReference>
<name>A0A9J5ZBR1_SOLCO</name>